<reference evidence="2 3" key="1">
    <citation type="submission" date="2018-09" db="EMBL/GenBank/DDBJ databases">
        <title>Whole genome based analysis of evolution and adaptive divergence in Indian and Brazilian strains of Azospirillum brasilense.</title>
        <authorList>
            <person name="Singh C."/>
            <person name="Tripathi A.K."/>
        </authorList>
    </citation>
    <scope>NUCLEOTIDE SEQUENCE [LARGE SCALE GENOMIC DNA]</scope>
    <source>
        <strain evidence="2 3">MTCC4038</strain>
    </source>
</reference>
<dbReference type="Proteomes" id="UP000298774">
    <property type="component" value="Chromosome"/>
</dbReference>
<evidence type="ECO:0000313" key="1">
    <source>
        <dbReference type="EMBL" id="MDX5953038.1"/>
    </source>
</evidence>
<sequence length="113" mass="12305">MTGSAGAQPRPFPAPLALISHRLDELERRHDDTPPRGVLRTALLDGTDRHATLARAAMLRLHDRLAAEARQGAAQRRRTLPADRTAGDAWLSRLAAALAYHRNAASILFLAEA</sequence>
<evidence type="ECO:0000313" key="2">
    <source>
        <dbReference type="EMBL" id="QCO09484.1"/>
    </source>
</evidence>
<evidence type="ECO:0000313" key="4">
    <source>
        <dbReference type="Proteomes" id="UP001277471"/>
    </source>
</evidence>
<protein>
    <submittedName>
        <fullName evidence="2">Uncharacterized protein</fullName>
    </submittedName>
</protein>
<gene>
    <name evidence="2" type="ORF">D3868_10785</name>
    <name evidence="1" type="ORF">SIM66_17805</name>
</gene>
<accession>A0A0P0EFP4</accession>
<name>A0A0P0EFP4_AZOBR</name>
<dbReference type="AlphaFoldDB" id="A0A0P0EFP4"/>
<dbReference type="RefSeq" id="WP_059398585.1">
    <property type="nucleotide sequence ID" value="NZ_CP012914.1"/>
</dbReference>
<reference evidence="1 4" key="2">
    <citation type="submission" date="2023-11" db="EMBL/GenBank/DDBJ databases">
        <title>MicrobeMod: A computational toolkit for identifying prokaryotic methylation and restriction-modification with nanopore sequencing.</title>
        <authorList>
            <person name="Crits-Christoph A."/>
            <person name="Kang S.C."/>
            <person name="Lee H."/>
            <person name="Ostrov N."/>
        </authorList>
    </citation>
    <scope>NUCLEOTIDE SEQUENCE [LARGE SCALE GENOMIC DNA]</scope>
    <source>
        <strain evidence="1 4">ATCC 29145</strain>
    </source>
</reference>
<keyword evidence="4" id="KW-1185">Reference proteome</keyword>
<dbReference type="EMBL" id="CP032339">
    <property type="protein sequence ID" value="QCO09484.1"/>
    <property type="molecule type" value="Genomic_DNA"/>
</dbReference>
<dbReference type="GeneID" id="56450237"/>
<evidence type="ECO:0000313" key="3">
    <source>
        <dbReference type="Proteomes" id="UP000298774"/>
    </source>
</evidence>
<organism evidence="2 3">
    <name type="scientific">Azospirillum brasilense</name>
    <dbReference type="NCBI Taxonomy" id="192"/>
    <lineage>
        <taxon>Bacteria</taxon>
        <taxon>Pseudomonadati</taxon>
        <taxon>Pseudomonadota</taxon>
        <taxon>Alphaproteobacteria</taxon>
        <taxon>Rhodospirillales</taxon>
        <taxon>Azospirillaceae</taxon>
        <taxon>Azospirillum</taxon>
    </lineage>
</organism>
<proteinExistence type="predicted"/>
<dbReference type="KEGG" id="abf:AMK58_02705"/>
<dbReference type="EMBL" id="JAWXYC010000004">
    <property type="protein sequence ID" value="MDX5953038.1"/>
    <property type="molecule type" value="Genomic_DNA"/>
</dbReference>
<dbReference type="Proteomes" id="UP001277471">
    <property type="component" value="Unassembled WGS sequence"/>
</dbReference>